<sequence length="525" mass="60575">MSLNFTLKNLTFLFILGMVSPSVHAQTWEIFDRDYRLIRKIENGNLNILGSALRVNAVGDDLNLLSQEYESFATIDNSSIYQYLEPWVIVKNGGKLGAFHEYGDEVLKPEYDRIENYYNLLLSQKDNQFFVYDRGTKKTVRLGAFESARFAKNGQVIAKTPQGYFLPLSEEPNRLYEHLEDPSVEFIIAREPSGFGLINRDGEYILDPIIEEIQHLEGNHFFAHNGNEYMLIKAQTNKADIRYTSYHRIAIENDVMLEYIHGKLRRIMKNDGILLDITGMTSVKRTGRNHYNVHFRDGKTGLLNQNGRWEVPPTLTASNLSPGSEGLFGARIGEQYGFINAAGEVKIPSRFDEVRRFSEGLAGVKMGITWGYVDKDDRIVIPYYFDEVGEFFRGFSVVKKNGKYNLINKEGKEVLENYYDKICLTDENYYLTEEMGLYGLVNPMGEEISTPKFDEIRRENYDRILIRIGDRYGIMKENGDYSLPLFYSQILFDSETEKILAKSDEIIIEEPEEEDNRKKRNKKGA</sequence>
<feature type="chain" id="PRO_5045653110" evidence="1">
    <location>
        <begin position="26"/>
        <end position="525"/>
    </location>
</feature>
<name>A0ABV9T4M1_9BACT</name>
<proteinExistence type="predicted"/>
<dbReference type="Pfam" id="PF14903">
    <property type="entry name" value="WG_beta_rep"/>
    <property type="match status" value="4"/>
</dbReference>
<organism evidence="2 3">
    <name type="scientific">Negadavirga shengliensis</name>
    <dbReference type="NCBI Taxonomy" id="1389218"/>
    <lineage>
        <taxon>Bacteria</taxon>
        <taxon>Pseudomonadati</taxon>
        <taxon>Bacteroidota</taxon>
        <taxon>Cytophagia</taxon>
        <taxon>Cytophagales</taxon>
        <taxon>Cyclobacteriaceae</taxon>
        <taxon>Negadavirga</taxon>
    </lineage>
</organism>
<accession>A0ABV9T4M1</accession>
<keyword evidence="1" id="KW-0732">Signal</keyword>
<evidence type="ECO:0000313" key="3">
    <source>
        <dbReference type="Proteomes" id="UP001595818"/>
    </source>
</evidence>
<feature type="signal peptide" evidence="1">
    <location>
        <begin position="1"/>
        <end position="25"/>
    </location>
</feature>
<gene>
    <name evidence="2" type="ORF">ACFPFU_18470</name>
</gene>
<dbReference type="EMBL" id="JBHSJJ010000012">
    <property type="protein sequence ID" value="MFC4873693.1"/>
    <property type="molecule type" value="Genomic_DNA"/>
</dbReference>
<keyword evidence="3" id="KW-1185">Reference proteome</keyword>
<dbReference type="InterPro" id="IPR032774">
    <property type="entry name" value="WG_beta_rep"/>
</dbReference>
<evidence type="ECO:0000313" key="2">
    <source>
        <dbReference type="EMBL" id="MFC4873693.1"/>
    </source>
</evidence>
<dbReference type="PANTHER" id="PTHR37841:SF1">
    <property type="entry name" value="DUF3298 DOMAIN-CONTAINING PROTEIN"/>
    <property type="match status" value="1"/>
</dbReference>
<reference evidence="3" key="1">
    <citation type="journal article" date="2019" name="Int. J. Syst. Evol. Microbiol.">
        <title>The Global Catalogue of Microorganisms (GCM) 10K type strain sequencing project: providing services to taxonomists for standard genome sequencing and annotation.</title>
        <authorList>
            <consortium name="The Broad Institute Genomics Platform"/>
            <consortium name="The Broad Institute Genome Sequencing Center for Infectious Disease"/>
            <person name="Wu L."/>
            <person name="Ma J."/>
        </authorList>
    </citation>
    <scope>NUCLEOTIDE SEQUENCE [LARGE SCALE GENOMIC DNA]</scope>
    <source>
        <strain evidence="3">CGMCC 4.7466</strain>
    </source>
</reference>
<dbReference type="PANTHER" id="PTHR37841">
    <property type="entry name" value="GLR2918 PROTEIN"/>
    <property type="match status" value="1"/>
</dbReference>
<dbReference type="RefSeq" id="WP_377066802.1">
    <property type="nucleotide sequence ID" value="NZ_JBHSJJ010000012.1"/>
</dbReference>
<comment type="caution">
    <text evidence="2">The sequence shown here is derived from an EMBL/GenBank/DDBJ whole genome shotgun (WGS) entry which is preliminary data.</text>
</comment>
<protein>
    <submittedName>
        <fullName evidence="2">WG repeat-containing protein</fullName>
    </submittedName>
</protein>
<dbReference type="Proteomes" id="UP001595818">
    <property type="component" value="Unassembled WGS sequence"/>
</dbReference>
<evidence type="ECO:0000256" key="1">
    <source>
        <dbReference type="SAM" id="SignalP"/>
    </source>
</evidence>